<evidence type="ECO:0000256" key="3">
    <source>
        <dbReference type="ARBA" id="ARBA00022553"/>
    </source>
</evidence>
<dbReference type="RefSeq" id="WP_237381814.1">
    <property type="nucleotide sequence ID" value="NZ_CP071793.1"/>
</dbReference>
<dbReference type="InterPro" id="IPR036890">
    <property type="entry name" value="HATPase_C_sf"/>
</dbReference>
<dbReference type="InterPro" id="IPR053159">
    <property type="entry name" value="Hybrid_Histidine_Kinase"/>
</dbReference>
<dbReference type="KEGG" id="scor:J3U87_04390"/>
<dbReference type="Proteomes" id="UP000663929">
    <property type="component" value="Chromosome"/>
</dbReference>
<dbReference type="SMART" id="SM00220">
    <property type="entry name" value="S_TKc"/>
    <property type="match status" value="1"/>
</dbReference>
<dbReference type="GO" id="GO:0000155">
    <property type="term" value="F:phosphorelay sensor kinase activity"/>
    <property type="evidence" value="ECO:0007669"/>
    <property type="project" value="InterPro"/>
</dbReference>
<dbReference type="Gene3D" id="3.30.565.10">
    <property type="entry name" value="Histidine kinase-like ATPase, C-terminal domain"/>
    <property type="match status" value="1"/>
</dbReference>
<protein>
    <recommendedName>
        <fullName evidence="2">histidine kinase</fullName>
        <ecNumber evidence="2">2.7.13.3</ecNumber>
    </recommendedName>
</protein>
<dbReference type="PROSITE" id="PS00108">
    <property type="entry name" value="PROTEIN_KINASE_ST"/>
    <property type="match status" value="1"/>
</dbReference>
<keyword evidence="4" id="KW-0175">Coiled coil</keyword>
<feature type="domain" description="Protein kinase" evidence="5">
    <location>
        <begin position="7"/>
        <end position="276"/>
    </location>
</feature>
<dbReference type="SUPFAM" id="SSF55781">
    <property type="entry name" value="GAF domain-like"/>
    <property type="match status" value="2"/>
</dbReference>
<dbReference type="SUPFAM" id="SSF55874">
    <property type="entry name" value="ATPase domain of HSP90 chaperone/DNA topoisomerase II/histidine kinase"/>
    <property type="match status" value="1"/>
</dbReference>
<feature type="domain" description="Histidine kinase" evidence="6">
    <location>
        <begin position="1692"/>
        <end position="1938"/>
    </location>
</feature>
<dbReference type="EMBL" id="CP071793">
    <property type="protein sequence ID" value="QTD51688.1"/>
    <property type="molecule type" value="Genomic_DNA"/>
</dbReference>
<dbReference type="SUPFAM" id="SSF52540">
    <property type="entry name" value="P-loop containing nucleoside triphosphate hydrolases"/>
    <property type="match status" value="1"/>
</dbReference>
<dbReference type="CDD" id="cd00082">
    <property type="entry name" value="HisKA"/>
    <property type="match status" value="1"/>
</dbReference>
<dbReference type="PROSITE" id="PS50011">
    <property type="entry name" value="PROTEIN_KINASE_DOM"/>
    <property type="match status" value="1"/>
</dbReference>
<dbReference type="GO" id="GO:0005524">
    <property type="term" value="F:ATP binding"/>
    <property type="evidence" value="ECO:0007669"/>
    <property type="project" value="InterPro"/>
</dbReference>
<dbReference type="InterPro" id="IPR003661">
    <property type="entry name" value="HisK_dim/P_dom"/>
</dbReference>
<dbReference type="PANTHER" id="PTHR43642:SF1">
    <property type="entry name" value="HYBRID SIGNAL TRANSDUCTION HISTIDINE KINASE G"/>
    <property type="match status" value="1"/>
</dbReference>
<dbReference type="CDD" id="cd14014">
    <property type="entry name" value="STKc_PknB_like"/>
    <property type="match status" value="1"/>
</dbReference>
<comment type="catalytic activity">
    <reaction evidence="1">
        <text>ATP + protein L-histidine = ADP + protein N-phospho-L-histidine.</text>
        <dbReference type="EC" id="2.7.13.3"/>
    </reaction>
</comment>
<dbReference type="Pfam" id="PF00069">
    <property type="entry name" value="Pkinase"/>
    <property type="match status" value="1"/>
</dbReference>
<feature type="coiled-coil region" evidence="4">
    <location>
        <begin position="1456"/>
        <end position="1508"/>
    </location>
</feature>
<evidence type="ECO:0000259" key="6">
    <source>
        <dbReference type="PROSITE" id="PS50109"/>
    </source>
</evidence>
<dbReference type="InterPro" id="IPR003018">
    <property type="entry name" value="GAF"/>
</dbReference>
<evidence type="ECO:0000313" key="8">
    <source>
        <dbReference type="Proteomes" id="UP000663929"/>
    </source>
</evidence>
<sequence>MHQIPGYHIVETLHESTRHWVFRARADSDGRSVILKTLKSGDPTVEELAQFRQEMSLIRDLIQSGEVEGIVPALALVTDAERPTIVLEDVSGVSLAHRLGGKPLSMDEFLSIALPLTRTLGRLHERGIVHRDVKPDNIVLDADEHPLLTDFGIAVLLEKGVSRWPGEDYPIGSPAYLAPEQSGRLDRGPDHRGDLYSLGATFFEMLTGEAPFSGEDEMALIHAHLARQPGAPHVVNPAVAPLLSAIVLKLLAKNPDERYQHALGLAADLERCREQLDATGEIEAFPLGEADRAPRFLESHTLWGRDAALARIGEALARAGQGSVEVVAIHGEEGVGKSALIRALRQLGAERRAHVAEAVCLPDMKGIPHGTLVAAFGSLLRQIAAEDDQQVAAWRDRLRLALGDALLQLGAVIPELRYILDGEPSGERVPAPRAPGQTHLLLEGLVLGLRNKQHPLILVLDDLQWIDTASLAFLQSVAVSAGQHYLMLVLVFRDDVVLTTPPLMAALSTLADQSQWTDVLLEGLSQADIAQLLAARTGHNPAAMTPLAEALRIKTRGNPAHIMHLLQHLEETDLLRHEPGVGWSWDLEGIRALPIHDHLAESLARGVAALPDDTRELLERAACIGPRFSLAELADIWDGEPAGLYGQLRPAMLAELIQPIEGGFGFHHARVHQAVYEGIDEQTRARHHYRIGCYLQTRGEASSSLENLFAIVRQLNRAVTCLGTRQERIDLASLDLEAGRKARESMAPREAETYLEAGLALLPPEAGAADALWYPLNLELLHAVFAAGNALKVRDLAETLLSRVDVPSRQAAIYEVLIAQCTREQDYERALVLADTALRVLEWSLPAGPGGLSLEVAEATRTRLEDALAGEPARLESGRIASVLAILAAAVPAAMCCDMRRYRLLVHAMVDLSLEHGFNGDSAFGAALFAAVWGRLTGEEGSGLALGELARNLGQQRGDARTRCRIDVVHGLMNMHWGRPFDACRELLLTGFRAGVACGEWLFASLAAVGRLHLAWHDGEHLDDWIREARARMPFLTETRYGMARDLGHYLVQRAASLRAKEEQGDGGGSERSFEENAFWGRVFQEGNDMLSAMCLVFRIKGDYLLGHYRQALESAERARATQDYLHQTVGLYNLELYAGLSMAALYPEAAPLLQERFRNHIQTGLRKLAAWARAEPHNFGPGHALLEAETKRISADLAGAMRAYQRAIDGARGSGFRHMLAIAHECAFRFYREQGLTTIAGAIAHKPGRYFEQWGAHHKVTLLRREFEQIDLDVSHPDSESHRLGQTTTRQELDSSAITKASQALAGEIEFDRLLKKMMDIVIEIAGASRGVLILEREGRFLVEAVDAADGSRTEVLSAIPLDDFGEIPSTVVYYVLRTLDTVVLGRTTDQSRFALDTYLARGTVQSVLCMPILHQHHLIGVLYLENQWLNDAFTHLHLEVLRVLTNQISISIQNARLFAELSRAKRELEGLNAALSRRLDDHSRKIEEKNSELDALETMIKSVRREADYSEVLRVLLEQGLRFFEKAERALFLVLDKDEAHYAMAASVGYEPGAWSAFALQEAALHDLFGGGEECEVGTWLLRPFAEEPAYGPFLERGWADHLPKAVLSLALCPDERVEGVLVFESRDEAAAFDSTDARRLARFRDHAMAAFVKAGLWVEVRRTSNELVKTQKQLAVQERLASLGTLAAGIGHEIRNPLNFINNFASVSQDLAGELAAILEQQHEFIADQAYHDADLLLGDLANNAQLIHQHGKRANGIINSMMLLSRGQSMCRESIDVNSLVDEYTELSYHGMRVQNHSANVAISRAFDEDVGHIYAVAQDLSRVLVNLLNNAFYAVIQKRREGHEAYRPEIQVSTRAMSEWVEIRLRDNGTGIPPEILDKIFNPFFTTKPPDQGTGLGLPICREIIEKLHHGKMLVTSEVGQFTEFVLRLPKDSRVTGRMAGREGP</sequence>
<dbReference type="Pfam" id="PF00512">
    <property type="entry name" value="HisKA"/>
    <property type="match status" value="1"/>
</dbReference>
<evidence type="ECO:0000256" key="1">
    <source>
        <dbReference type="ARBA" id="ARBA00000085"/>
    </source>
</evidence>
<dbReference type="Pfam" id="PF13191">
    <property type="entry name" value="AAA_16"/>
    <property type="match status" value="1"/>
</dbReference>
<dbReference type="InterPro" id="IPR005467">
    <property type="entry name" value="His_kinase_dom"/>
</dbReference>
<proteinExistence type="predicted"/>
<dbReference type="Gene3D" id="3.30.450.40">
    <property type="match status" value="2"/>
</dbReference>
<dbReference type="InterPro" id="IPR008271">
    <property type="entry name" value="Ser/Thr_kinase_AS"/>
</dbReference>
<evidence type="ECO:0000256" key="4">
    <source>
        <dbReference type="SAM" id="Coils"/>
    </source>
</evidence>
<dbReference type="Pfam" id="PF01590">
    <property type="entry name" value="GAF"/>
    <property type="match status" value="1"/>
</dbReference>
<dbReference type="InterPro" id="IPR027417">
    <property type="entry name" value="P-loop_NTPase"/>
</dbReference>
<dbReference type="SMART" id="SM00388">
    <property type="entry name" value="HisKA"/>
    <property type="match status" value="1"/>
</dbReference>
<dbReference type="Gene3D" id="3.40.50.300">
    <property type="entry name" value="P-loop containing nucleotide triphosphate hydrolases"/>
    <property type="match status" value="1"/>
</dbReference>
<dbReference type="SMART" id="SM00065">
    <property type="entry name" value="GAF"/>
    <property type="match status" value="1"/>
</dbReference>
<dbReference type="Pfam" id="PF02518">
    <property type="entry name" value="HATPase_c"/>
    <property type="match status" value="1"/>
</dbReference>
<evidence type="ECO:0000256" key="2">
    <source>
        <dbReference type="ARBA" id="ARBA00012438"/>
    </source>
</evidence>
<accession>A0A8A4TRN8</accession>
<keyword evidence="3" id="KW-0597">Phosphoprotein</keyword>
<dbReference type="InterPro" id="IPR036097">
    <property type="entry name" value="HisK_dim/P_sf"/>
</dbReference>
<dbReference type="EC" id="2.7.13.3" evidence="2"/>
<dbReference type="InterPro" id="IPR011009">
    <property type="entry name" value="Kinase-like_dom_sf"/>
</dbReference>
<dbReference type="InterPro" id="IPR004358">
    <property type="entry name" value="Sig_transdc_His_kin-like_C"/>
</dbReference>
<dbReference type="InterPro" id="IPR003594">
    <property type="entry name" value="HATPase_dom"/>
</dbReference>
<dbReference type="Gene3D" id="1.10.287.130">
    <property type="match status" value="1"/>
</dbReference>
<dbReference type="InterPro" id="IPR000719">
    <property type="entry name" value="Prot_kinase_dom"/>
</dbReference>
<dbReference type="SUPFAM" id="SSF56112">
    <property type="entry name" value="Protein kinase-like (PK-like)"/>
    <property type="match status" value="1"/>
</dbReference>
<evidence type="ECO:0000313" key="7">
    <source>
        <dbReference type="EMBL" id="QTD51688.1"/>
    </source>
</evidence>
<dbReference type="PRINTS" id="PR00344">
    <property type="entry name" value="BCTRLSENSOR"/>
</dbReference>
<evidence type="ECO:0000259" key="5">
    <source>
        <dbReference type="PROSITE" id="PS50011"/>
    </source>
</evidence>
<dbReference type="SMART" id="SM00387">
    <property type="entry name" value="HATPase_c"/>
    <property type="match status" value="1"/>
</dbReference>
<keyword evidence="8" id="KW-1185">Reference proteome</keyword>
<name>A0A8A4TRN8_SULCO</name>
<dbReference type="InterPro" id="IPR041664">
    <property type="entry name" value="AAA_16"/>
</dbReference>
<dbReference type="InterPro" id="IPR029016">
    <property type="entry name" value="GAF-like_dom_sf"/>
</dbReference>
<reference evidence="7" key="1">
    <citation type="submission" date="2021-03" db="EMBL/GenBank/DDBJ databases">
        <title>Acanthopleuribacteraceae sp. M133.</title>
        <authorList>
            <person name="Wang G."/>
        </authorList>
    </citation>
    <scope>NUCLEOTIDE SEQUENCE</scope>
    <source>
        <strain evidence="7">M133</strain>
    </source>
</reference>
<dbReference type="CDD" id="cd00075">
    <property type="entry name" value="HATPase"/>
    <property type="match status" value="1"/>
</dbReference>
<dbReference type="Gene3D" id="1.10.510.10">
    <property type="entry name" value="Transferase(Phosphotransferase) domain 1"/>
    <property type="match status" value="1"/>
</dbReference>
<organism evidence="7 8">
    <name type="scientific">Sulfidibacter corallicola</name>
    <dbReference type="NCBI Taxonomy" id="2818388"/>
    <lineage>
        <taxon>Bacteria</taxon>
        <taxon>Pseudomonadati</taxon>
        <taxon>Acidobacteriota</taxon>
        <taxon>Holophagae</taxon>
        <taxon>Acanthopleuribacterales</taxon>
        <taxon>Acanthopleuribacteraceae</taxon>
        <taxon>Sulfidibacter</taxon>
    </lineage>
</organism>
<dbReference type="SUPFAM" id="SSF47384">
    <property type="entry name" value="Homodimeric domain of signal transducing histidine kinase"/>
    <property type="match status" value="1"/>
</dbReference>
<dbReference type="PROSITE" id="PS50109">
    <property type="entry name" value="HIS_KIN"/>
    <property type="match status" value="1"/>
</dbReference>
<dbReference type="PANTHER" id="PTHR43642">
    <property type="entry name" value="HYBRID SIGNAL TRANSDUCTION HISTIDINE KINASE G"/>
    <property type="match status" value="1"/>
</dbReference>
<gene>
    <name evidence="7" type="ORF">J3U87_04390</name>
</gene>